<dbReference type="EMBL" id="JBBKAI010000002">
    <property type="protein sequence ID" value="MEJ8660321.1"/>
    <property type="molecule type" value="Genomic_DNA"/>
</dbReference>
<keyword evidence="2" id="KW-1185">Reference proteome</keyword>
<evidence type="ECO:0000313" key="2">
    <source>
        <dbReference type="Proteomes" id="UP001375539"/>
    </source>
</evidence>
<name>A0ACC6QPW6_9ACTN</name>
<protein>
    <submittedName>
        <fullName evidence="1">Uncharacterized protein</fullName>
    </submittedName>
</protein>
<proteinExistence type="predicted"/>
<reference evidence="1" key="1">
    <citation type="submission" date="2024-03" db="EMBL/GenBank/DDBJ databases">
        <title>Novel Streptomyces species of biotechnological and ecological value are a feature of Machair soil.</title>
        <authorList>
            <person name="Prole J.R."/>
            <person name="Goodfellow M."/>
            <person name="Allenby N."/>
            <person name="Ward A.C."/>
        </authorList>
    </citation>
    <scope>NUCLEOTIDE SEQUENCE</scope>
    <source>
        <strain evidence="1">MS1.AVA.4</strain>
    </source>
</reference>
<sequence length="63" mass="6425">MQPLPAACPPGLVPDATDVDAFNAAYRRAQVPGVRRRRGAGPAVDGEGDTLTAGPDHTVVDGT</sequence>
<accession>A0ACC6QPW6</accession>
<gene>
    <name evidence="1" type="ORF">WKI58_28025</name>
</gene>
<evidence type="ECO:0000313" key="1">
    <source>
        <dbReference type="EMBL" id="MEJ8660321.1"/>
    </source>
</evidence>
<comment type="caution">
    <text evidence="1">The sequence shown here is derived from an EMBL/GenBank/DDBJ whole genome shotgun (WGS) entry which is preliminary data.</text>
</comment>
<organism evidence="1 2">
    <name type="scientific">Streptomyces pratisoli</name>
    <dbReference type="NCBI Taxonomy" id="3139917"/>
    <lineage>
        <taxon>Bacteria</taxon>
        <taxon>Bacillati</taxon>
        <taxon>Actinomycetota</taxon>
        <taxon>Actinomycetes</taxon>
        <taxon>Kitasatosporales</taxon>
        <taxon>Streptomycetaceae</taxon>
        <taxon>Streptomyces</taxon>
    </lineage>
</organism>
<dbReference type="Proteomes" id="UP001375539">
    <property type="component" value="Unassembled WGS sequence"/>
</dbReference>